<feature type="compositionally biased region" description="Basic and acidic residues" evidence="1">
    <location>
        <begin position="106"/>
        <end position="115"/>
    </location>
</feature>
<proteinExistence type="predicted"/>
<evidence type="ECO:0000313" key="3">
    <source>
        <dbReference type="Proteomes" id="UP000645217"/>
    </source>
</evidence>
<reference evidence="2" key="2">
    <citation type="submission" date="2020-09" db="EMBL/GenBank/DDBJ databases">
        <authorList>
            <person name="Sun Q."/>
            <person name="Ohkuma M."/>
        </authorList>
    </citation>
    <scope>NUCLEOTIDE SEQUENCE</scope>
    <source>
        <strain evidence="2">JCM 13064</strain>
    </source>
</reference>
<keyword evidence="3" id="KW-1185">Reference proteome</keyword>
<dbReference type="AlphaFoldDB" id="A0A917RF20"/>
<evidence type="ECO:0000256" key="1">
    <source>
        <dbReference type="SAM" id="MobiDB-lite"/>
    </source>
</evidence>
<dbReference type="RefSeq" id="WP_189165698.1">
    <property type="nucleotide sequence ID" value="NZ_BMNT01000031.1"/>
</dbReference>
<sequence length="115" mass="12180">MAGGGAVRVRDGRAAHGSTEATAGGLLERNARHRVLGKAHRPQGDWWAGQAETPSCGHPGLDLGGGGLFPLVARTVRKARRLVRVRRVPAPPAAERHRRLIGMPAHADRPDSPAL</sequence>
<gene>
    <name evidence="2" type="ORF">GCM10007964_52460</name>
</gene>
<dbReference type="EMBL" id="BMNT01000031">
    <property type="protein sequence ID" value="GGL03867.1"/>
    <property type="molecule type" value="Genomic_DNA"/>
</dbReference>
<feature type="region of interest" description="Disordered" evidence="1">
    <location>
        <begin position="1"/>
        <end position="29"/>
    </location>
</feature>
<organism evidence="2 3">
    <name type="scientific">Sphaerisporangium melleum</name>
    <dbReference type="NCBI Taxonomy" id="321316"/>
    <lineage>
        <taxon>Bacteria</taxon>
        <taxon>Bacillati</taxon>
        <taxon>Actinomycetota</taxon>
        <taxon>Actinomycetes</taxon>
        <taxon>Streptosporangiales</taxon>
        <taxon>Streptosporangiaceae</taxon>
        <taxon>Sphaerisporangium</taxon>
    </lineage>
</organism>
<comment type="caution">
    <text evidence="2">The sequence shown here is derived from an EMBL/GenBank/DDBJ whole genome shotgun (WGS) entry which is preliminary data.</text>
</comment>
<feature type="region of interest" description="Disordered" evidence="1">
    <location>
        <begin position="90"/>
        <end position="115"/>
    </location>
</feature>
<dbReference type="Proteomes" id="UP000645217">
    <property type="component" value="Unassembled WGS sequence"/>
</dbReference>
<reference evidence="2" key="1">
    <citation type="journal article" date="2014" name="Int. J. Syst. Evol. Microbiol.">
        <title>Complete genome sequence of Corynebacterium casei LMG S-19264T (=DSM 44701T), isolated from a smear-ripened cheese.</title>
        <authorList>
            <consortium name="US DOE Joint Genome Institute (JGI-PGF)"/>
            <person name="Walter F."/>
            <person name="Albersmeier A."/>
            <person name="Kalinowski J."/>
            <person name="Ruckert C."/>
        </authorList>
    </citation>
    <scope>NUCLEOTIDE SEQUENCE</scope>
    <source>
        <strain evidence="2">JCM 13064</strain>
    </source>
</reference>
<name>A0A917RF20_9ACTN</name>
<protein>
    <submittedName>
        <fullName evidence="2">Uncharacterized protein</fullName>
    </submittedName>
</protein>
<evidence type="ECO:0000313" key="2">
    <source>
        <dbReference type="EMBL" id="GGL03867.1"/>
    </source>
</evidence>
<accession>A0A917RF20</accession>